<dbReference type="InterPro" id="IPR028994">
    <property type="entry name" value="Integrin_alpha_N"/>
</dbReference>
<dbReference type="SMART" id="SM00191">
    <property type="entry name" value="Int_alpha"/>
    <property type="match status" value="2"/>
</dbReference>
<dbReference type="GO" id="GO:0005615">
    <property type="term" value="C:extracellular space"/>
    <property type="evidence" value="ECO:0007669"/>
    <property type="project" value="TreeGrafter"/>
</dbReference>
<proteinExistence type="predicted"/>
<evidence type="ECO:0000259" key="6">
    <source>
        <dbReference type="Pfam" id="PF19077"/>
    </source>
</evidence>
<dbReference type="PANTHER" id="PTHR23221:SF7">
    <property type="entry name" value="PHOSPHATIDYLINOSITOL-GLYCAN-SPECIFIC PHOSPHOLIPASE D"/>
    <property type="match status" value="1"/>
</dbReference>
<evidence type="ECO:0000256" key="4">
    <source>
        <dbReference type="ARBA" id="ARBA00023180"/>
    </source>
</evidence>
<dbReference type="Pfam" id="PF01839">
    <property type="entry name" value="FG-GAP"/>
    <property type="match status" value="1"/>
</dbReference>
<feature type="compositionally biased region" description="Polar residues" evidence="5">
    <location>
        <begin position="114"/>
        <end position="126"/>
    </location>
</feature>
<feature type="region of interest" description="Disordered" evidence="5">
    <location>
        <begin position="524"/>
        <end position="550"/>
    </location>
</feature>
<evidence type="ECO:0000313" key="8">
    <source>
        <dbReference type="Proteomes" id="UP000502005"/>
    </source>
</evidence>
<feature type="compositionally biased region" description="Low complexity" evidence="5">
    <location>
        <begin position="136"/>
        <end position="151"/>
    </location>
</feature>
<evidence type="ECO:0000256" key="5">
    <source>
        <dbReference type="SAM" id="MobiDB-lite"/>
    </source>
</evidence>
<feature type="domain" description="Bacterial Ig-like" evidence="6">
    <location>
        <begin position="530"/>
        <end position="612"/>
    </location>
</feature>
<dbReference type="Proteomes" id="UP000502005">
    <property type="component" value="Chromosome"/>
</dbReference>
<dbReference type="PANTHER" id="PTHR23221">
    <property type="entry name" value="GLYCOSYLPHOSPHATIDYLINOSITOL PHOSPHOLIPASE D"/>
    <property type="match status" value="1"/>
</dbReference>
<gene>
    <name evidence="7" type="ORF">CUN67_07070</name>
</gene>
<feature type="domain" description="Bacterial Ig-like" evidence="6">
    <location>
        <begin position="624"/>
        <end position="709"/>
    </location>
</feature>
<dbReference type="InterPro" id="IPR013517">
    <property type="entry name" value="FG-GAP"/>
</dbReference>
<feature type="region of interest" description="Disordered" evidence="5">
    <location>
        <begin position="418"/>
        <end position="454"/>
    </location>
</feature>
<keyword evidence="4" id="KW-0325">Glycoprotein</keyword>
<dbReference type="InterPro" id="IPR013519">
    <property type="entry name" value="Int_alpha_beta-p"/>
</dbReference>
<evidence type="ECO:0000256" key="1">
    <source>
        <dbReference type="ARBA" id="ARBA00022729"/>
    </source>
</evidence>
<evidence type="ECO:0000313" key="7">
    <source>
        <dbReference type="EMBL" id="QGY28711.1"/>
    </source>
</evidence>
<dbReference type="EMBL" id="CP024768">
    <property type="protein sequence ID" value="QGY28711.1"/>
    <property type="molecule type" value="Genomic_DNA"/>
</dbReference>
<evidence type="ECO:0000256" key="3">
    <source>
        <dbReference type="ARBA" id="ARBA00022801"/>
    </source>
</evidence>
<dbReference type="Gene3D" id="2.60.40.10">
    <property type="entry name" value="Immunoglobulins"/>
    <property type="match status" value="8"/>
</dbReference>
<feature type="compositionally biased region" description="Low complexity" evidence="5">
    <location>
        <begin position="427"/>
        <end position="436"/>
    </location>
</feature>
<feature type="domain" description="Bacterial Ig-like" evidence="6">
    <location>
        <begin position="330"/>
        <end position="410"/>
    </location>
</feature>
<feature type="domain" description="Bacterial Ig-like" evidence="6">
    <location>
        <begin position="842"/>
        <end position="922"/>
    </location>
</feature>
<feature type="domain" description="Bacterial Ig-like" evidence="6">
    <location>
        <begin position="421"/>
        <end position="508"/>
    </location>
</feature>
<dbReference type="PROSITE" id="PS51470">
    <property type="entry name" value="FG_GAP"/>
    <property type="match status" value="2"/>
</dbReference>
<feature type="region of interest" description="Disordered" evidence="5">
    <location>
        <begin position="596"/>
        <end position="619"/>
    </location>
</feature>
<reference evidence="7 8" key="1">
    <citation type="submission" date="2017-11" db="EMBL/GenBank/DDBJ databases">
        <title>Genome sequence of Pantoea cypripedii NE1.</title>
        <authorList>
            <person name="Nascimento F.X."/>
        </authorList>
    </citation>
    <scope>NUCLEOTIDE SEQUENCE [LARGE SCALE GENOMIC DNA]</scope>
    <source>
        <strain evidence="7 8">NE1</strain>
    </source>
</reference>
<organism evidence="7 8">
    <name type="scientific">Pantoea cypripedii</name>
    <name type="common">Pectobacterium cypripedii</name>
    <name type="synonym">Erwinia cypripedii</name>
    <dbReference type="NCBI Taxonomy" id="55209"/>
    <lineage>
        <taxon>Bacteria</taxon>
        <taxon>Pseudomonadati</taxon>
        <taxon>Pseudomonadota</taxon>
        <taxon>Gammaproteobacteria</taxon>
        <taxon>Enterobacterales</taxon>
        <taxon>Erwiniaceae</taxon>
        <taxon>Pantoea</taxon>
    </lineage>
</organism>
<keyword evidence="1" id="KW-0732">Signal</keyword>
<dbReference type="InterPro" id="IPR010221">
    <property type="entry name" value="VCBS_dom"/>
</dbReference>
<dbReference type="GO" id="GO:0031012">
    <property type="term" value="C:extracellular matrix"/>
    <property type="evidence" value="ECO:0007669"/>
    <property type="project" value="TreeGrafter"/>
</dbReference>
<feature type="region of interest" description="Disordered" evidence="5">
    <location>
        <begin position="191"/>
        <end position="211"/>
    </location>
</feature>
<name>A0A6B9FWV1_PANCY</name>
<dbReference type="RefSeq" id="WP_208714583.1">
    <property type="nucleotide sequence ID" value="NZ_CP024768.1"/>
</dbReference>
<evidence type="ECO:0000256" key="2">
    <source>
        <dbReference type="ARBA" id="ARBA00022737"/>
    </source>
</evidence>
<keyword evidence="2" id="KW-0677">Repeat</keyword>
<dbReference type="InterPro" id="IPR044016">
    <property type="entry name" value="Big_13"/>
</dbReference>
<accession>A0A6B9FWV1</accession>
<dbReference type="Pfam" id="PF19077">
    <property type="entry name" value="Big_13"/>
    <property type="match status" value="7"/>
</dbReference>
<sequence length="1711" mass="179386">MTYSSSTDDLLHRATNINGSENNVIIKVEPLTQLTIQSPPHGQIALKAGADIASIKSLRFVRHGNDLEIFTGHGKHPVVLIEDYYAQETPPDIYGIDDQGHRYSWSSSGETSLVSALTEGESSTGQAIPVAEGDSAPGAQATDGAAAAGQQDDNDDKGAAGLFGMSGGWAAAAAGLATAAIAGGVIAASHHGGGSDDHSGSDSNARPPNPAYDIAIFDKDGNRIAGDTTNIATPVIQGKAEPGMTVTIKDGDTVIGSAVVDGNGDWQLTPDAPLAEGDSNLQVDVTNPGGNSTTSDITLNVDTTPPPGTLSDLQLINDNDPANPVAITAGITNDATPTITGTVADAEAGDRVVIKDGDKVLGYADIDANGHWTYTPDHDLGEGQHQLTAELQDAAGNRGASQQVDLQVDTTSPDAAQNITVDDRDGNANNGTNTNDSTPAIHGQAEPGSTVTIKDGDTVIGSAVVDGNGDWQVTPNAPLGEGGNELVVEVTDPAGNSTQSDLTITVDTTPPDSVSTIRITNDANETIDGSKPTNDSTPHISGHVDGAQPGDKVIVKDDGKVLGEAAIDENGDWQFTPQPALGDGEHKVTATVTDAVGNQGTPSTRIDYTQDTQAPTSTSTLEITNDDGGIINGTNPTNDSTPHIGGHVAGAQAGDKVIIKDDGKVLGEAAIDANGDWTFIPDPALGDGEHKITATVADEAGNQGTPSYTVEYNQNTQPEEGTSTLIITDDHQKVIDHNHPTNDSTPNFSGHVTGAKPGDKVIIKDGKDQLADVAIDAEGNWTFTPDNGLGEGPHHITVTVTDSAGNIGATTGPVDYTQDTVPPAPATDIVITNDQTHEVILANGVTNDKSPTLSGNAEAGSTVNILDKDGNVLISVKADDQGAWRTEVPDLADGRYDHMQVQVVDAAGNHSETAVPIFNVDTANHNTTTIVTDSEKTDATPTFSGQVTLKDNDTYDTVTVTIKDDQGKIIASDVKVNPDGSWSYTPDDQHSLDTGPHHISAVVVDQATNESEPGYLNGSADGSWTVLPAEPVVLFSDAGKGTGDNFGYAITTSEDFIYITAPRGGLNQAGSENYQGVIYAVAKQYAWMITESTSMEALFKAHPGIGTIITNSSAVANANGDGSDLMGYGIKALDNGWVAIYSHWNDKAFFVKEPLPNNFDLKEISNAEGGHSPYGFMMTDTDWGKYFGFNVGSVANADGTLTFLISDISAPRGQQGVITTVTFDPEHGKWGNIKLQPDPTNGTPHAPWVPITTPDGMVVGNIDYEDYTNAAGSTQNYNFGSDIQMLGDIFGNQQQYLAIQDAESAVKNGAGRGTWYLYKVPEDGLPNSFSVADATADPTQLIRIHNIGEGILNEINARPIADGGGAEQIPHNHNIANLGGFSNGTDTDIAIGSSTDYSGSGNGKVWVLHANKIKGDINIGVNETVKDFDTQYGYGIVSTNHPGSKQGFGLNVIGGYDFNGDGINDLVISDPLAVNNNKVVGAVYVVYGGHEKDYEDALKANHGQIDIKTILENGWGEVHYGSVENQYFGWSVDVVDMNKDGHPDLLVGAPSQIGAATTDKNPNAQYNGQVYVIYNTHDAPVADDTTPAARAFNVDEPNHHDDSGIALLLDGDHQNIDLANLVDALKEMHNIDMSNGNNTLKVDNQTLDKVEGENHDALIVNGENGNVELSGGADHWQDNGTVTIDGKVYHDYHSSGQSEVLIEDRIHVTIL</sequence>
<feature type="domain" description="Bacterial Ig-like" evidence="6">
    <location>
        <begin position="736"/>
        <end position="819"/>
    </location>
</feature>
<dbReference type="SUPFAM" id="SSF69318">
    <property type="entry name" value="Integrin alpha N-terminal domain"/>
    <property type="match status" value="1"/>
</dbReference>
<feature type="domain" description="Bacterial Ig-like" evidence="6">
    <location>
        <begin position="226"/>
        <end position="303"/>
    </location>
</feature>
<dbReference type="NCBIfam" id="NF033510">
    <property type="entry name" value="Ca_tandemer"/>
    <property type="match status" value="7"/>
</dbReference>
<dbReference type="InterPro" id="IPR013783">
    <property type="entry name" value="Ig-like_fold"/>
</dbReference>
<keyword evidence="3" id="KW-0378">Hydrolase</keyword>
<dbReference type="Gene3D" id="2.130.10.130">
    <property type="entry name" value="Integrin alpha, N-terminal"/>
    <property type="match status" value="2"/>
</dbReference>
<dbReference type="NCBIfam" id="TIGR01965">
    <property type="entry name" value="VCBS_repeat"/>
    <property type="match status" value="1"/>
</dbReference>
<protein>
    <recommendedName>
        <fullName evidence="6">Bacterial Ig-like domain-containing protein</fullName>
    </recommendedName>
</protein>
<dbReference type="GO" id="GO:0004621">
    <property type="term" value="F:glycosylphosphatidylinositol phospholipase D activity"/>
    <property type="evidence" value="ECO:0007669"/>
    <property type="project" value="TreeGrafter"/>
</dbReference>
<feature type="region of interest" description="Disordered" evidence="5">
    <location>
        <begin position="114"/>
        <end position="153"/>
    </location>
</feature>